<accession>A0AAV7XSM3</accession>
<gene>
    <name evidence="2" type="ORF">ONE63_009589</name>
</gene>
<evidence type="ECO:0000313" key="2">
    <source>
        <dbReference type="EMBL" id="KAJ1526455.1"/>
    </source>
</evidence>
<reference evidence="2" key="1">
    <citation type="submission" date="2022-12" db="EMBL/GenBank/DDBJ databases">
        <title>Chromosome-level genome assembly of the bean flower thrips Megalurothrips usitatus.</title>
        <authorList>
            <person name="Ma L."/>
            <person name="Liu Q."/>
            <person name="Li H."/>
            <person name="Cai W."/>
        </authorList>
    </citation>
    <scope>NUCLEOTIDE SEQUENCE</scope>
    <source>
        <strain evidence="2">Cailab_2022a</strain>
    </source>
</reference>
<evidence type="ECO:0000256" key="1">
    <source>
        <dbReference type="SAM" id="MobiDB-lite"/>
    </source>
</evidence>
<evidence type="ECO:0000313" key="3">
    <source>
        <dbReference type="Proteomes" id="UP001075354"/>
    </source>
</evidence>
<keyword evidence="3" id="KW-1185">Reference proteome</keyword>
<comment type="caution">
    <text evidence="2">The sequence shown here is derived from an EMBL/GenBank/DDBJ whole genome shotgun (WGS) entry which is preliminary data.</text>
</comment>
<protein>
    <submittedName>
        <fullName evidence="2">Uncharacterized protein</fullName>
    </submittedName>
</protein>
<sequence length="203" mass="22440">MEDHDQLARDLELTNSMSELNTSMSELSISLDVSGELYEEEEQNQAPPPPPPQQQMHMQVPWPARRRRARYVPDPVCFFIFLTNNVLSAATPRPVTGFKAMTPSRRTATRLLALHATPVKRDGRPAELVAVRMDYSPPRAETVSLSLSLSLSLSPRASAVNLTLAPHLGRTLSVAAWSWRAVHSACRARVPSETALPCCCTLV</sequence>
<feature type="region of interest" description="Disordered" evidence="1">
    <location>
        <begin position="31"/>
        <end position="59"/>
    </location>
</feature>
<proteinExistence type="predicted"/>
<organism evidence="2 3">
    <name type="scientific">Megalurothrips usitatus</name>
    <name type="common">bean blossom thrips</name>
    <dbReference type="NCBI Taxonomy" id="439358"/>
    <lineage>
        <taxon>Eukaryota</taxon>
        <taxon>Metazoa</taxon>
        <taxon>Ecdysozoa</taxon>
        <taxon>Arthropoda</taxon>
        <taxon>Hexapoda</taxon>
        <taxon>Insecta</taxon>
        <taxon>Pterygota</taxon>
        <taxon>Neoptera</taxon>
        <taxon>Paraneoptera</taxon>
        <taxon>Thysanoptera</taxon>
        <taxon>Terebrantia</taxon>
        <taxon>Thripoidea</taxon>
        <taxon>Thripidae</taxon>
        <taxon>Megalurothrips</taxon>
    </lineage>
</organism>
<dbReference type="AlphaFoldDB" id="A0AAV7XSM3"/>
<dbReference type="EMBL" id="JAPTSV010000007">
    <property type="protein sequence ID" value="KAJ1526455.1"/>
    <property type="molecule type" value="Genomic_DNA"/>
</dbReference>
<dbReference type="Proteomes" id="UP001075354">
    <property type="component" value="Chromosome 7"/>
</dbReference>
<name>A0AAV7XSM3_9NEOP</name>